<feature type="compositionally biased region" description="Basic and acidic residues" evidence="1">
    <location>
        <begin position="94"/>
        <end position="132"/>
    </location>
</feature>
<feature type="compositionally biased region" description="Basic and acidic residues" evidence="1">
    <location>
        <begin position="160"/>
        <end position="179"/>
    </location>
</feature>
<name>A0AAV7SAS8_PLEWA</name>
<reference evidence="2" key="1">
    <citation type="journal article" date="2022" name="bioRxiv">
        <title>Sequencing and chromosome-scale assembly of the giantPleurodeles waltlgenome.</title>
        <authorList>
            <person name="Brown T."/>
            <person name="Elewa A."/>
            <person name="Iarovenko S."/>
            <person name="Subramanian E."/>
            <person name="Araus A.J."/>
            <person name="Petzold A."/>
            <person name="Susuki M."/>
            <person name="Suzuki K.-i.T."/>
            <person name="Hayashi T."/>
            <person name="Toyoda A."/>
            <person name="Oliveira C."/>
            <person name="Osipova E."/>
            <person name="Leigh N.D."/>
            <person name="Simon A."/>
            <person name="Yun M.H."/>
        </authorList>
    </citation>
    <scope>NUCLEOTIDE SEQUENCE</scope>
    <source>
        <strain evidence="2">20211129_DDA</strain>
        <tissue evidence="2">Liver</tissue>
    </source>
</reference>
<keyword evidence="3" id="KW-1185">Reference proteome</keyword>
<evidence type="ECO:0000313" key="3">
    <source>
        <dbReference type="Proteomes" id="UP001066276"/>
    </source>
</evidence>
<feature type="region of interest" description="Disordered" evidence="1">
    <location>
        <begin position="1"/>
        <end position="222"/>
    </location>
</feature>
<evidence type="ECO:0000313" key="2">
    <source>
        <dbReference type="EMBL" id="KAJ1161667.1"/>
    </source>
</evidence>
<dbReference type="Proteomes" id="UP001066276">
    <property type="component" value="Chromosome 4_2"/>
</dbReference>
<feature type="compositionally biased region" description="Polar residues" evidence="1">
    <location>
        <begin position="182"/>
        <end position="194"/>
    </location>
</feature>
<sequence>MINPELAWDIQREHDAGTPKELSGTGHRKKRLGETRERSASPKKSDRSKREEAVKKGHLEAFNRTLEGGRSTSDVKRDENHVQKDSGVGNHMYAGDKEARSRRSRSPEAHIGETFCTKEDVKASQACEKKAPAEQSRSDAASATRMHSSNSLGSRGSALVEEKKESKVKGSELPSEGRPHFSYTSRTINTTRKATVSPGPWKIPGSDKLPNVLKAGTSALSR</sequence>
<feature type="compositionally biased region" description="Polar residues" evidence="1">
    <location>
        <begin position="138"/>
        <end position="154"/>
    </location>
</feature>
<organism evidence="2 3">
    <name type="scientific">Pleurodeles waltl</name>
    <name type="common">Iberian ribbed newt</name>
    <dbReference type="NCBI Taxonomy" id="8319"/>
    <lineage>
        <taxon>Eukaryota</taxon>
        <taxon>Metazoa</taxon>
        <taxon>Chordata</taxon>
        <taxon>Craniata</taxon>
        <taxon>Vertebrata</taxon>
        <taxon>Euteleostomi</taxon>
        <taxon>Amphibia</taxon>
        <taxon>Batrachia</taxon>
        <taxon>Caudata</taxon>
        <taxon>Salamandroidea</taxon>
        <taxon>Salamandridae</taxon>
        <taxon>Pleurodelinae</taxon>
        <taxon>Pleurodeles</taxon>
    </lineage>
</organism>
<feature type="compositionally biased region" description="Basic and acidic residues" evidence="1">
    <location>
        <begin position="32"/>
        <end position="61"/>
    </location>
</feature>
<feature type="compositionally biased region" description="Basic and acidic residues" evidence="1">
    <location>
        <begin position="73"/>
        <end position="84"/>
    </location>
</feature>
<dbReference type="AlphaFoldDB" id="A0AAV7SAS8"/>
<evidence type="ECO:0000256" key="1">
    <source>
        <dbReference type="SAM" id="MobiDB-lite"/>
    </source>
</evidence>
<comment type="caution">
    <text evidence="2">The sequence shown here is derived from an EMBL/GenBank/DDBJ whole genome shotgun (WGS) entry which is preliminary data.</text>
</comment>
<accession>A0AAV7SAS8</accession>
<protein>
    <submittedName>
        <fullName evidence="2">Uncharacterized protein</fullName>
    </submittedName>
</protein>
<gene>
    <name evidence="2" type="ORF">NDU88_002151</name>
</gene>
<dbReference type="EMBL" id="JANPWB010000008">
    <property type="protein sequence ID" value="KAJ1161667.1"/>
    <property type="molecule type" value="Genomic_DNA"/>
</dbReference>
<proteinExistence type="predicted"/>